<dbReference type="SUPFAM" id="SSF53335">
    <property type="entry name" value="S-adenosyl-L-methionine-dependent methyltransferases"/>
    <property type="match status" value="1"/>
</dbReference>
<dbReference type="InterPro" id="IPR012967">
    <property type="entry name" value="COMT_dimerisation"/>
</dbReference>
<reference evidence="8" key="1">
    <citation type="submission" date="2019-10" db="EMBL/GenBank/DDBJ databases">
        <authorList>
            <person name="Zhang R."/>
            <person name="Pan Y."/>
            <person name="Wang J."/>
            <person name="Ma R."/>
            <person name="Yu S."/>
        </authorList>
    </citation>
    <scope>NUCLEOTIDE SEQUENCE</scope>
    <source>
        <strain evidence="8">LA-IB0</strain>
        <tissue evidence="8">Leaf</tissue>
    </source>
</reference>
<organism evidence="8 9">
    <name type="scientific">Buddleja alternifolia</name>
    <dbReference type="NCBI Taxonomy" id="168488"/>
    <lineage>
        <taxon>Eukaryota</taxon>
        <taxon>Viridiplantae</taxon>
        <taxon>Streptophyta</taxon>
        <taxon>Embryophyta</taxon>
        <taxon>Tracheophyta</taxon>
        <taxon>Spermatophyta</taxon>
        <taxon>Magnoliopsida</taxon>
        <taxon>eudicotyledons</taxon>
        <taxon>Gunneridae</taxon>
        <taxon>Pentapetalae</taxon>
        <taxon>asterids</taxon>
        <taxon>lamiids</taxon>
        <taxon>Lamiales</taxon>
        <taxon>Scrophulariaceae</taxon>
        <taxon>Buddlejeae</taxon>
        <taxon>Buddleja</taxon>
    </lineage>
</organism>
<dbReference type="GO" id="GO:0008171">
    <property type="term" value="F:O-methyltransferase activity"/>
    <property type="evidence" value="ECO:0007669"/>
    <property type="project" value="InterPro"/>
</dbReference>
<dbReference type="PROSITE" id="PS51683">
    <property type="entry name" value="SAM_OMT_II"/>
    <property type="match status" value="1"/>
</dbReference>
<evidence type="ECO:0000313" key="9">
    <source>
        <dbReference type="Proteomes" id="UP000826271"/>
    </source>
</evidence>
<proteinExistence type="inferred from homology"/>
<evidence type="ECO:0000256" key="1">
    <source>
        <dbReference type="ARBA" id="ARBA00022603"/>
    </source>
</evidence>
<dbReference type="GO" id="GO:0046983">
    <property type="term" value="F:protein dimerization activity"/>
    <property type="evidence" value="ECO:0007669"/>
    <property type="project" value="InterPro"/>
</dbReference>
<dbReference type="GO" id="GO:0032259">
    <property type="term" value="P:methylation"/>
    <property type="evidence" value="ECO:0007669"/>
    <property type="project" value="UniProtKB-KW"/>
</dbReference>
<feature type="domain" description="O-methyltransferase C-terminal" evidence="6">
    <location>
        <begin position="150"/>
        <end position="326"/>
    </location>
</feature>
<evidence type="ECO:0000259" key="6">
    <source>
        <dbReference type="Pfam" id="PF00891"/>
    </source>
</evidence>
<dbReference type="PANTHER" id="PTHR11746">
    <property type="entry name" value="O-METHYLTRANSFERASE"/>
    <property type="match status" value="1"/>
</dbReference>
<dbReference type="Pfam" id="PF08100">
    <property type="entry name" value="Dimerisation"/>
    <property type="match status" value="1"/>
</dbReference>
<dbReference type="Pfam" id="PF00891">
    <property type="entry name" value="Methyltransf_2"/>
    <property type="match status" value="1"/>
</dbReference>
<keyword evidence="9" id="KW-1185">Reference proteome</keyword>
<evidence type="ECO:0000256" key="4">
    <source>
        <dbReference type="ARBA" id="ARBA00034481"/>
    </source>
</evidence>
<comment type="caution">
    <text evidence="8">The sequence shown here is derived from an EMBL/GenBank/DDBJ whole genome shotgun (WGS) entry which is preliminary data.</text>
</comment>
<comment type="similarity">
    <text evidence="4">Belongs to the class I-like SAM-binding methyltransferase superfamily. Cation-independent O-methyltransferase family. COMT subfamily.</text>
</comment>
<dbReference type="InterPro" id="IPR001077">
    <property type="entry name" value="COMT_C"/>
</dbReference>
<evidence type="ECO:0000259" key="7">
    <source>
        <dbReference type="Pfam" id="PF08100"/>
    </source>
</evidence>
<keyword evidence="3" id="KW-0949">S-adenosyl-L-methionine</keyword>
<dbReference type="AlphaFoldDB" id="A0AAV6WXC3"/>
<dbReference type="Proteomes" id="UP000826271">
    <property type="component" value="Unassembled WGS sequence"/>
</dbReference>
<dbReference type="Gene3D" id="3.40.50.150">
    <property type="entry name" value="Vaccinia Virus protein VP39"/>
    <property type="match status" value="1"/>
</dbReference>
<dbReference type="InterPro" id="IPR036390">
    <property type="entry name" value="WH_DNA-bd_sf"/>
</dbReference>
<feature type="active site" description="Proton acceptor" evidence="5">
    <location>
        <position position="249"/>
    </location>
</feature>
<dbReference type="InterPro" id="IPR036388">
    <property type="entry name" value="WH-like_DNA-bd_sf"/>
</dbReference>
<dbReference type="EMBL" id="WHWC01000012">
    <property type="protein sequence ID" value="KAG8372484.1"/>
    <property type="molecule type" value="Genomic_DNA"/>
</dbReference>
<keyword evidence="2" id="KW-0808">Transferase</keyword>
<feature type="domain" description="O-methyltransferase dimerisation" evidence="7">
    <location>
        <begin position="17"/>
        <end position="103"/>
    </location>
</feature>
<keyword evidence="1" id="KW-0489">Methyltransferase</keyword>
<name>A0AAV6WXC3_9LAMI</name>
<evidence type="ECO:0000256" key="5">
    <source>
        <dbReference type="PIRSR" id="PIRSR005739-1"/>
    </source>
</evidence>
<dbReference type="InterPro" id="IPR016461">
    <property type="entry name" value="COMT-like"/>
</dbReference>
<accession>A0AAV6WXC3</accession>
<protein>
    <submittedName>
        <fullName evidence="8">Uncharacterized protein</fullName>
    </submittedName>
</protein>
<sequence>MTKMVLDAEAQAGADVWEYAFGFLKTIVVRCAVQLEIPDLLEKRGTEDPISLSQLSSLLGCQADPLHRVMRFLAFHGIFKSSSSSSSSSVYYAPTVISRHLTRDNMGPFILLQLPGMVNGISAEALRSGVNPNLKAANGEDTWTDSAFGNHKQVFTDAMACHARSTVSAIIDNYPEGFKGIGRLVDVGGRHGMALGMLVKAFPWIRGVSFDLEEVVSMAPPRDGIEFVGGSMFESVPKADAVMLMWILHDWSDKSSIDILKKCREAVPADTGKVIIVDAVIDEVGEGDEYTGARLGLDMVMMAATVKGKERTYKEWTYLLNEAGFSRNTVTNIHTIESVIEAYP</sequence>
<evidence type="ECO:0000313" key="8">
    <source>
        <dbReference type="EMBL" id="KAG8372484.1"/>
    </source>
</evidence>
<evidence type="ECO:0000256" key="2">
    <source>
        <dbReference type="ARBA" id="ARBA00022679"/>
    </source>
</evidence>
<dbReference type="PIRSF" id="PIRSF005739">
    <property type="entry name" value="O-mtase"/>
    <property type="match status" value="1"/>
</dbReference>
<dbReference type="Gene3D" id="1.10.10.10">
    <property type="entry name" value="Winged helix-like DNA-binding domain superfamily/Winged helix DNA-binding domain"/>
    <property type="match status" value="1"/>
</dbReference>
<evidence type="ECO:0000256" key="3">
    <source>
        <dbReference type="ARBA" id="ARBA00022691"/>
    </source>
</evidence>
<gene>
    <name evidence="8" type="ORF">BUALT_Bualt12G0070900</name>
</gene>
<dbReference type="InterPro" id="IPR029063">
    <property type="entry name" value="SAM-dependent_MTases_sf"/>
</dbReference>
<dbReference type="SUPFAM" id="SSF46785">
    <property type="entry name" value="Winged helix' DNA-binding domain"/>
    <property type="match status" value="1"/>
</dbReference>